<dbReference type="PANTHER" id="PTHR12542">
    <property type="entry name" value="EXOCYST COMPLEX PROTEIN EXO70"/>
    <property type="match status" value="1"/>
</dbReference>
<dbReference type="EMBL" id="JAYWIO010000004">
    <property type="protein sequence ID" value="KAK7270023.1"/>
    <property type="molecule type" value="Genomic_DNA"/>
</dbReference>
<dbReference type="GO" id="GO:0006887">
    <property type="term" value="P:exocytosis"/>
    <property type="evidence" value="ECO:0007669"/>
    <property type="project" value="UniProtKB-KW"/>
</dbReference>
<dbReference type="InterPro" id="IPR004140">
    <property type="entry name" value="Exo70"/>
</dbReference>
<sequence length="658" mass="76770">MEKSFSFSSRNSGTRHRRKLSEALNWEEVEEVSQHHHYHHHHDLPKVLEEVDHFLHNTATHTSYEFVPDCVLLLPKLLDSMMDKYNAGKRGNNQRSKFGQDSKDDKCFVDVLDRISKLSNTLSTSTALDKITSILEKSMCFLENDLIYILQHKKSIPSSSNSYSYESQLKTPKKPPKKTFSFSSLSLSDSDLTENESNKGTPDVNKADEEFSSLSKEKVSILNKIATTMINAGYDAEFYLVFADFRRIDFQNALQRFGYNAISMEEIYRMQWESLEGEITTWINLVNHCTVMLFKSEMQLYDSVFQNQNSISRTLFSDLARGVILQFLNFVQGVVLTKQSAEKLFKFLDMYETLNHLESVIIDESYEERCRKELEYEITTTKSRVVEAVVAMFFDLQNSIKSDYQRIPVPNGAIHPLARYVMNYVRYVCEYRDALEQIFQVHQSLGKKENYKFKINDQRKMEDGTPNTSSFSVQLMTVMDLLDENIERKSKLYRDPSLRCVFLMNNGRYIVQKIKGSVELHESMGDNWCRKKQSSLRLYHKSYQRETWSKVIQCLNPENLQLNGNKVSKQVLKERFKCFNAMFEEVHKTQSTWVVNDAQLQSELRVSITALVIPAYRSFFGRYKKEVEKYIKYHPEDIEALIEDLFGGNSSSMARRRT</sequence>
<evidence type="ECO:0000256" key="4">
    <source>
        <dbReference type="SAM" id="MobiDB-lite"/>
    </source>
</evidence>
<comment type="similarity">
    <text evidence="1 3">Belongs to the EXO70 family.</text>
</comment>
<dbReference type="Pfam" id="PF03081">
    <property type="entry name" value="Exo70_C"/>
    <property type="match status" value="1"/>
</dbReference>
<dbReference type="AlphaFoldDB" id="A0AAN9I757"/>
<dbReference type="InterPro" id="IPR046364">
    <property type="entry name" value="Exo70_C"/>
</dbReference>
<proteinExistence type="inferred from homology"/>
<dbReference type="GO" id="GO:0000145">
    <property type="term" value="C:exocyst"/>
    <property type="evidence" value="ECO:0007669"/>
    <property type="project" value="InterPro"/>
</dbReference>
<dbReference type="Gene3D" id="1.20.1280.170">
    <property type="entry name" value="Exocyst complex component Exo70"/>
    <property type="match status" value="1"/>
</dbReference>
<name>A0AAN9I757_CROPI</name>
<evidence type="ECO:0000256" key="3">
    <source>
        <dbReference type="RuleBase" id="RU365026"/>
    </source>
</evidence>
<protein>
    <recommendedName>
        <fullName evidence="3">Exocyst subunit Exo70 family protein</fullName>
    </recommendedName>
</protein>
<evidence type="ECO:0000256" key="1">
    <source>
        <dbReference type="ARBA" id="ARBA00006756"/>
    </source>
</evidence>
<evidence type="ECO:0000313" key="7">
    <source>
        <dbReference type="Proteomes" id="UP001372338"/>
    </source>
</evidence>
<keyword evidence="3" id="KW-0653">Protein transport</keyword>
<evidence type="ECO:0000313" key="6">
    <source>
        <dbReference type="EMBL" id="KAK7270023.1"/>
    </source>
</evidence>
<evidence type="ECO:0000256" key="2">
    <source>
        <dbReference type="ARBA" id="ARBA00022448"/>
    </source>
</evidence>
<dbReference type="InterPro" id="IPR016159">
    <property type="entry name" value="Cullin_repeat-like_dom_sf"/>
</dbReference>
<keyword evidence="2 3" id="KW-0813">Transport</keyword>
<accession>A0AAN9I757</accession>
<comment type="caution">
    <text evidence="6">The sequence shown here is derived from an EMBL/GenBank/DDBJ whole genome shotgun (WGS) entry which is preliminary data.</text>
</comment>
<gene>
    <name evidence="6" type="ORF">RIF29_22876</name>
</gene>
<organism evidence="6 7">
    <name type="scientific">Crotalaria pallida</name>
    <name type="common">Smooth rattlebox</name>
    <name type="synonym">Crotalaria striata</name>
    <dbReference type="NCBI Taxonomy" id="3830"/>
    <lineage>
        <taxon>Eukaryota</taxon>
        <taxon>Viridiplantae</taxon>
        <taxon>Streptophyta</taxon>
        <taxon>Embryophyta</taxon>
        <taxon>Tracheophyta</taxon>
        <taxon>Spermatophyta</taxon>
        <taxon>Magnoliopsida</taxon>
        <taxon>eudicotyledons</taxon>
        <taxon>Gunneridae</taxon>
        <taxon>Pentapetalae</taxon>
        <taxon>rosids</taxon>
        <taxon>fabids</taxon>
        <taxon>Fabales</taxon>
        <taxon>Fabaceae</taxon>
        <taxon>Papilionoideae</taxon>
        <taxon>50 kb inversion clade</taxon>
        <taxon>genistoids sensu lato</taxon>
        <taxon>core genistoids</taxon>
        <taxon>Crotalarieae</taxon>
        <taxon>Crotalaria</taxon>
    </lineage>
</organism>
<dbReference type="SUPFAM" id="SSF74788">
    <property type="entry name" value="Cullin repeat-like"/>
    <property type="match status" value="1"/>
</dbReference>
<dbReference type="GO" id="GO:0015031">
    <property type="term" value="P:protein transport"/>
    <property type="evidence" value="ECO:0007669"/>
    <property type="project" value="UniProtKB-KW"/>
</dbReference>
<keyword evidence="7" id="KW-1185">Reference proteome</keyword>
<keyword evidence="3" id="KW-0268">Exocytosis</keyword>
<feature type="region of interest" description="Disordered" evidence="4">
    <location>
        <begin position="157"/>
        <end position="207"/>
    </location>
</feature>
<dbReference type="GO" id="GO:0005546">
    <property type="term" value="F:phosphatidylinositol-4,5-bisphosphate binding"/>
    <property type="evidence" value="ECO:0007669"/>
    <property type="project" value="InterPro"/>
</dbReference>
<dbReference type="Proteomes" id="UP001372338">
    <property type="component" value="Unassembled WGS sequence"/>
</dbReference>
<feature type="compositionally biased region" description="Low complexity" evidence="4">
    <location>
        <begin position="157"/>
        <end position="170"/>
    </location>
</feature>
<feature type="compositionally biased region" description="Low complexity" evidence="4">
    <location>
        <begin position="178"/>
        <end position="190"/>
    </location>
</feature>
<reference evidence="6 7" key="1">
    <citation type="submission" date="2024-01" db="EMBL/GenBank/DDBJ databases">
        <title>The genomes of 5 underutilized Papilionoideae crops provide insights into root nodulation and disease resistanc.</title>
        <authorList>
            <person name="Yuan L."/>
        </authorList>
    </citation>
    <scope>NUCLEOTIDE SEQUENCE [LARGE SCALE GENOMIC DNA]</scope>
    <source>
        <strain evidence="6">ZHUSHIDOU_FW_LH</strain>
        <tissue evidence="6">Leaf</tissue>
    </source>
</reference>
<comment type="function">
    <text evidence="3">Component of the exocyst complex.</text>
</comment>
<dbReference type="PANTHER" id="PTHR12542:SF127">
    <property type="entry name" value="EXOCYST COMPLEX COMPONENT EXO70C1"/>
    <property type="match status" value="1"/>
</dbReference>
<evidence type="ECO:0000259" key="5">
    <source>
        <dbReference type="Pfam" id="PF03081"/>
    </source>
</evidence>
<feature type="domain" description="Exocyst complex subunit Exo70 C-terminal" evidence="5">
    <location>
        <begin position="281"/>
        <end position="644"/>
    </location>
</feature>